<evidence type="ECO:0000256" key="5">
    <source>
        <dbReference type="SAM" id="Coils"/>
    </source>
</evidence>
<evidence type="ECO:0000256" key="1">
    <source>
        <dbReference type="ARBA" id="ARBA00000085"/>
    </source>
</evidence>
<reference evidence="8 9" key="1">
    <citation type="submission" date="2020-08" db="EMBL/GenBank/DDBJ databases">
        <title>Genome public.</title>
        <authorList>
            <person name="Liu C."/>
            <person name="Sun Q."/>
        </authorList>
    </citation>
    <scope>NUCLEOTIDE SEQUENCE [LARGE SCALE GENOMIC DNA]</scope>
    <source>
        <strain evidence="8 9">BX3</strain>
    </source>
</reference>
<accession>A0ABR7MUQ9</accession>
<dbReference type="Pfam" id="PF06580">
    <property type="entry name" value="His_kinase"/>
    <property type="match status" value="1"/>
</dbReference>
<feature type="transmembrane region" description="Helical" evidence="6">
    <location>
        <begin position="20"/>
        <end position="44"/>
    </location>
</feature>
<dbReference type="PANTHER" id="PTHR34220:SF7">
    <property type="entry name" value="SENSOR HISTIDINE KINASE YPDA"/>
    <property type="match status" value="1"/>
</dbReference>
<protein>
    <recommendedName>
        <fullName evidence="2">histidine kinase</fullName>
        <ecNumber evidence="2">2.7.13.3</ecNumber>
    </recommendedName>
</protein>
<evidence type="ECO:0000259" key="7">
    <source>
        <dbReference type="PROSITE" id="PS50109"/>
    </source>
</evidence>
<evidence type="ECO:0000256" key="3">
    <source>
        <dbReference type="ARBA" id="ARBA00022777"/>
    </source>
</evidence>
<dbReference type="Proteomes" id="UP000637513">
    <property type="component" value="Unassembled WGS sequence"/>
</dbReference>
<dbReference type="PROSITE" id="PS50109">
    <property type="entry name" value="HIS_KIN"/>
    <property type="match status" value="1"/>
</dbReference>
<feature type="transmembrane region" description="Helical" evidence="6">
    <location>
        <begin position="175"/>
        <end position="198"/>
    </location>
</feature>
<feature type="domain" description="Histidine kinase" evidence="7">
    <location>
        <begin position="349"/>
        <end position="471"/>
    </location>
</feature>
<organism evidence="8 9">
    <name type="scientific">Jutongia hominis</name>
    <dbReference type="NCBI Taxonomy" id="2763664"/>
    <lineage>
        <taxon>Bacteria</taxon>
        <taxon>Bacillati</taxon>
        <taxon>Bacillota</taxon>
        <taxon>Clostridia</taxon>
        <taxon>Lachnospirales</taxon>
        <taxon>Lachnospiraceae</taxon>
        <taxon>Jutongia</taxon>
    </lineage>
</organism>
<evidence type="ECO:0000256" key="6">
    <source>
        <dbReference type="SAM" id="Phobius"/>
    </source>
</evidence>
<keyword evidence="4" id="KW-0902">Two-component regulatory system</keyword>
<comment type="caution">
    <text evidence="8">The sequence shown here is derived from an EMBL/GenBank/DDBJ whole genome shotgun (WGS) entry which is preliminary data.</text>
</comment>
<keyword evidence="9" id="KW-1185">Reference proteome</keyword>
<gene>
    <name evidence="8" type="ORF">H8700_07345</name>
</gene>
<comment type="catalytic activity">
    <reaction evidence="1">
        <text>ATP + protein L-histidine = ADP + protein N-phospho-L-histidine.</text>
        <dbReference type="EC" id="2.7.13.3"/>
    </reaction>
</comment>
<dbReference type="SMART" id="SM00387">
    <property type="entry name" value="HATPase_c"/>
    <property type="match status" value="1"/>
</dbReference>
<dbReference type="GO" id="GO:0016301">
    <property type="term" value="F:kinase activity"/>
    <property type="evidence" value="ECO:0007669"/>
    <property type="project" value="UniProtKB-KW"/>
</dbReference>
<keyword evidence="6" id="KW-0472">Membrane</keyword>
<feature type="coiled-coil region" evidence="5">
    <location>
        <begin position="239"/>
        <end position="266"/>
    </location>
</feature>
<dbReference type="SUPFAM" id="SSF55874">
    <property type="entry name" value="ATPase domain of HSP90 chaperone/DNA topoisomerase II/histidine kinase"/>
    <property type="match status" value="1"/>
</dbReference>
<dbReference type="Pfam" id="PF02518">
    <property type="entry name" value="HATPase_c"/>
    <property type="match status" value="1"/>
</dbReference>
<dbReference type="InterPro" id="IPR010559">
    <property type="entry name" value="Sig_transdc_His_kin_internal"/>
</dbReference>
<dbReference type="InterPro" id="IPR036890">
    <property type="entry name" value="HATPase_C_sf"/>
</dbReference>
<keyword evidence="6" id="KW-1133">Transmembrane helix</keyword>
<evidence type="ECO:0000313" key="8">
    <source>
        <dbReference type="EMBL" id="MBC8557520.1"/>
    </source>
</evidence>
<dbReference type="Gene3D" id="6.10.340.10">
    <property type="match status" value="1"/>
</dbReference>
<name>A0ABR7MUQ9_9FIRM</name>
<dbReference type="InterPro" id="IPR005467">
    <property type="entry name" value="His_kinase_dom"/>
</dbReference>
<keyword evidence="5" id="KW-0175">Coiled coil</keyword>
<feature type="coiled-coil region" evidence="5">
    <location>
        <begin position="105"/>
        <end position="132"/>
    </location>
</feature>
<keyword evidence="3 8" id="KW-0808">Transferase</keyword>
<dbReference type="EC" id="2.7.13.3" evidence="2"/>
<dbReference type="InterPro" id="IPR004358">
    <property type="entry name" value="Sig_transdc_His_kin-like_C"/>
</dbReference>
<dbReference type="InterPro" id="IPR050640">
    <property type="entry name" value="Bact_2-comp_sensor_kinase"/>
</dbReference>
<keyword evidence="3 8" id="KW-0418">Kinase</keyword>
<dbReference type="PRINTS" id="PR00344">
    <property type="entry name" value="BCTRLSENSOR"/>
</dbReference>
<proteinExistence type="predicted"/>
<dbReference type="Gene3D" id="3.30.565.10">
    <property type="entry name" value="Histidine kinase-like ATPase, C-terminal domain"/>
    <property type="match status" value="1"/>
</dbReference>
<dbReference type="EMBL" id="JACRSW010000029">
    <property type="protein sequence ID" value="MBC8557520.1"/>
    <property type="molecule type" value="Genomic_DNA"/>
</dbReference>
<dbReference type="RefSeq" id="WP_249304780.1">
    <property type="nucleotide sequence ID" value="NZ_JACRSW010000029.1"/>
</dbReference>
<evidence type="ECO:0000256" key="4">
    <source>
        <dbReference type="ARBA" id="ARBA00023012"/>
    </source>
</evidence>
<evidence type="ECO:0000256" key="2">
    <source>
        <dbReference type="ARBA" id="ARBA00012438"/>
    </source>
</evidence>
<evidence type="ECO:0000313" key="9">
    <source>
        <dbReference type="Proteomes" id="UP000637513"/>
    </source>
</evidence>
<dbReference type="PANTHER" id="PTHR34220">
    <property type="entry name" value="SENSOR HISTIDINE KINASE YPDA"/>
    <property type="match status" value="1"/>
</dbReference>
<sequence length="478" mass="55225">MKKRRVKYEELSLNTKMQYLIWSLALSLVFCILLVFFFLCIYIGNYSVITHNMNLSSKFSLSFKENMDLKMYHYCVGSVDQKTLPIQDVNEAISVAQELRETTVRKESKEAIDRVIANCKNLKKRMRVLSKTESYDSRQQQLTSNVYVLTELIQSAMGDYIYYEAGYLKQVEDNMFIRIMIVGSILGVIVALIVAWMVRKSFRLAKEITHPISCLSENVRKVGHGNFEILPVETNVIEVKNLDQGIQKMARRIQTLLENVKEEERKQHMTQLELLQAQVSPHFLYNTLDTIVWMVEADMHDEAIEMLTHLSMFFRTALSKGEDVISLFDEVLHTKSYLEIQQIRYSDILEYSINLPEEFEMISLPKLTLQPLVENALYHGVKEKRGQSKITITFDDAGDDIIIQVLDDGIGMKEERLQEVKEGLKQNNNVGFGLAAVQGRLVLYFGAGYGIDIWSKYGEGTRIRVRIPKKFNFSDKKI</sequence>
<dbReference type="InterPro" id="IPR003594">
    <property type="entry name" value="HATPase_dom"/>
</dbReference>
<keyword evidence="6" id="KW-0812">Transmembrane</keyword>